<keyword evidence="3" id="KW-1185">Reference proteome</keyword>
<dbReference type="Proteomes" id="UP001605989">
    <property type="component" value="Unassembled WGS sequence"/>
</dbReference>
<evidence type="ECO:0000256" key="1">
    <source>
        <dbReference type="SAM" id="MobiDB-lite"/>
    </source>
</evidence>
<feature type="compositionally biased region" description="Basic and acidic residues" evidence="1">
    <location>
        <begin position="145"/>
        <end position="166"/>
    </location>
</feature>
<dbReference type="EMBL" id="JBIEKR010000006">
    <property type="protein sequence ID" value="MFG6273120.1"/>
    <property type="molecule type" value="Genomic_DNA"/>
</dbReference>
<name>A0ABW7DPX9_9FIRM</name>
<feature type="region of interest" description="Disordered" evidence="1">
    <location>
        <begin position="120"/>
        <end position="166"/>
    </location>
</feature>
<sequence length="277" mass="31931">MDSGYIKLYRSLLEDPIWTNSTAEQCVILIQLLFFVTWKPKKWDVFGRQFTLNPGQGFVSIRDFSKICGHGVSRQKVRTAFKRFENLGFLTQEPTQKGTLITIVNWRKYQGLIDDTNPVINPTLTQGQPNHNPTLTQGKPNHNPTIKEESKKDKKDKNSKNDKKDKNKDIFQKIIKEFSAGNEPLEQAITDWIDMRASLKKPVSTERALRLNLDKLFKLSDGFQPDMLDIVNQSIMNSWQGFFALKSSKRSTDDKKEAIDVVRRLQEKYESAECNGK</sequence>
<accession>A0ABW7DPX9</accession>
<evidence type="ECO:0000313" key="3">
    <source>
        <dbReference type="Proteomes" id="UP001605989"/>
    </source>
</evidence>
<gene>
    <name evidence="2" type="ORF">ACGTZG_07945</name>
</gene>
<feature type="compositionally biased region" description="Polar residues" evidence="1">
    <location>
        <begin position="120"/>
        <end position="144"/>
    </location>
</feature>
<reference evidence="2 3" key="1">
    <citation type="submission" date="2024-10" db="EMBL/GenBank/DDBJ databases">
        <authorList>
            <person name="Sang B.-I."/>
            <person name="Prabhaharan D."/>
        </authorList>
    </citation>
    <scope>NUCLEOTIDE SEQUENCE [LARGE SCALE GENOMIC DNA]</scope>
    <source>
        <strain evidence="2 3">MH</strain>
    </source>
</reference>
<protein>
    <recommendedName>
        <fullName evidence="4">Replication protein</fullName>
    </recommendedName>
</protein>
<proteinExistence type="predicted"/>
<comment type="caution">
    <text evidence="2">The sequence shown here is derived from an EMBL/GenBank/DDBJ whole genome shotgun (WGS) entry which is preliminary data.</text>
</comment>
<evidence type="ECO:0008006" key="4">
    <source>
        <dbReference type="Google" id="ProtNLM"/>
    </source>
</evidence>
<evidence type="ECO:0000313" key="2">
    <source>
        <dbReference type="EMBL" id="MFG6273120.1"/>
    </source>
</evidence>
<organism evidence="2 3">
    <name type="scientific">Megasphaera hexanoica</name>
    <dbReference type="NCBI Taxonomy" id="1675036"/>
    <lineage>
        <taxon>Bacteria</taxon>
        <taxon>Bacillati</taxon>
        <taxon>Bacillota</taxon>
        <taxon>Negativicutes</taxon>
        <taxon>Veillonellales</taxon>
        <taxon>Veillonellaceae</taxon>
        <taxon>Megasphaera</taxon>
    </lineage>
</organism>
<dbReference type="RefSeq" id="WP_113856149.1">
    <property type="nucleotide sequence ID" value="NZ_CP011940.1"/>
</dbReference>